<accession>A0A4U7JM17</accession>
<dbReference type="EMBL" id="CP061336">
    <property type="protein sequence ID" value="QNU68182.1"/>
    <property type="molecule type" value="Genomic_DNA"/>
</dbReference>
<protein>
    <submittedName>
        <fullName evidence="1">Uncharacterized protein</fullName>
    </submittedName>
</protein>
<reference evidence="1 2" key="1">
    <citation type="submission" date="2020-09" db="EMBL/GenBank/DDBJ databases">
        <title>Characterization and genome sequencing of Ruminiclostridium sp. nov. MA18.</title>
        <authorList>
            <person name="Rettenmaier R."/>
            <person name="Kowollik M.-L."/>
            <person name="Liebl W."/>
            <person name="Zverlov V."/>
        </authorList>
    </citation>
    <scope>NUCLEOTIDE SEQUENCE [LARGE SCALE GENOMIC DNA]</scope>
    <source>
        <strain evidence="1 2">MA18</strain>
    </source>
</reference>
<evidence type="ECO:0000313" key="2">
    <source>
        <dbReference type="Proteomes" id="UP000306409"/>
    </source>
</evidence>
<organism evidence="1 2">
    <name type="scientific">Ruminiclostridium herbifermentans</name>
    <dbReference type="NCBI Taxonomy" id="2488810"/>
    <lineage>
        <taxon>Bacteria</taxon>
        <taxon>Bacillati</taxon>
        <taxon>Bacillota</taxon>
        <taxon>Clostridia</taxon>
        <taxon>Eubacteriales</taxon>
        <taxon>Oscillospiraceae</taxon>
        <taxon>Ruminiclostridium</taxon>
    </lineage>
</organism>
<gene>
    <name evidence="1" type="ORF">EHE19_007095</name>
</gene>
<dbReference type="RefSeq" id="WP_137696598.1">
    <property type="nucleotide sequence ID" value="NZ_CP061336.1"/>
</dbReference>
<dbReference type="KEGG" id="rher:EHE19_007095"/>
<sequence>MRKKQTTTILIALIIVTLSANMVFALTNSVSNSNYRLTGASNLNIGSSTWTASSSSSTTKNVDYIFLETAIYVDGIVLHEEDKSSTNTNLISYNSQTWNKAYFTTFENMSYHSSYDTDYGDLNVISNVTY</sequence>
<proteinExistence type="predicted"/>
<dbReference type="AlphaFoldDB" id="A0A4U7JM17"/>
<keyword evidence="2" id="KW-1185">Reference proteome</keyword>
<evidence type="ECO:0000313" key="1">
    <source>
        <dbReference type="EMBL" id="QNU68182.1"/>
    </source>
</evidence>
<dbReference type="Proteomes" id="UP000306409">
    <property type="component" value="Chromosome"/>
</dbReference>
<name>A0A4U7JM17_9FIRM</name>